<organism evidence="1">
    <name type="scientific">Thiolapillus brandeum</name>
    <dbReference type="NCBI Taxonomy" id="1076588"/>
    <lineage>
        <taxon>Bacteria</taxon>
        <taxon>Pseudomonadati</taxon>
        <taxon>Pseudomonadota</taxon>
        <taxon>Gammaproteobacteria</taxon>
        <taxon>Chromatiales</taxon>
        <taxon>Sedimenticolaceae</taxon>
        <taxon>Thiolapillus</taxon>
    </lineage>
</organism>
<dbReference type="Proteomes" id="UP000886339">
    <property type="component" value="Unassembled WGS sequence"/>
</dbReference>
<evidence type="ECO:0000313" key="1">
    <source>
        <dbReference type="EMBL" id="HEC05707.1"/>
    </source>
</evidence>
<proteinExistence type="predicted"/>
<dbReference type="EMBL" id="DRLF01000099">
    <property type="protein sequence ID" value="HEC05707.1"/>
    <property type="molecule type" value="Genomic_DNA"/>
</dbReference>
<protein>
    <submittedName>
        <fullName evidence="1">Uncharacterized protein</fullName>
    </submittedName>
</protein>
<comment type="caution">
    <text evidence="1">The sequence shown here is derived from an EMBL/GenBank/DDBJ whole genome shotgun (WGS) entry which is preliminary data.</text>
</comment>
<reference evidence="1" key="1">
    <citation type="journal article" date="2020" name="mSystems">
        <title>Genome- and Community-Level Interaction Insights into Carbon Utilization and Element Cycling Functions of Hydrothermarchaeota in Hydrothermal Sediment.</title>
        <authorList>
            <person name="Zhou Z."/>
            <person name="Liu Y."/>
            <person name="Xu W."/>
            <person name="Pan J."/>
            <person name="Luo Z.H."/>
            <person name="Li M."/>
        </authorList>
    </citation>
    <scope>NUCLEOTIDE SEQUENCE [LARGE SCALE GENOMIC DNA]</scope>
    <source>
        <strain evidence="1">HyVt-458</strain>
    </source>
</reference>
<sequence length="157" mass="17426">MIQITNNAELQKALEAMDCEQQRKLAARFVEDVLFLTRDERIPKVIRTVLTDHPDPEELESARKMAKASIVDSHCRCGADCDWREQAAYFVARAAAAAVAPENKCLSKSAAWEAAVNARMACTCASIDGEDIASPECEKQQQIATEFLNALEQEQHT</sequence>
<name>A0A831RTI3_9GAMM</name>
<accession>A0A831RTI3</accession>
<gene>
    <name evidence="1" type="ORF">ENJ12_02565</name>
</gene>
<dbReference type="AlphaFoldDB" id="A0A831RTI3"/>